<protein>
    <recommendedName>
        <fullName evidence="1">UspA domain-containing protein</fullName>
    </recommendedName>
</protein>
<dbReference type="AlphaFoldDB" id="A0AAW1T5K1"/>
<evidence type="ECO:0000313" key="2">
    <source>
        <dbReference type="EMBL" id="KAK9865047.1"/>
    </source>
</evidence>
<dbReference type="InterPro" id="IPR014729">
    <property type="entry name" value="Rossmann-like_a/b/a_fold"/>
</dbReference>
<dbReference type="EMBL" id="JALJOV010000289">
    <property type="protein sequence ID" value="KAK9865047.1"/>
    <property type="molecule type" value="Genomic_DNA"/>
</dbReference>
<name>A0AAW1T5K1_9CHLO</name>
<keyword evidence="3" id="KW-1185">Reference proteome</keyword>
<dbReference type="PANTHER" id="PTHR31964">
    <property type="entry name" value="ADENINE NUCLEOTIDE ALPHA HYDROLASES-LIKE SUPERFAMILY PROTEIN"/>
    <property type="match status" value="1"/>
</dbReference>
<dbReference type="Proteomes" id="UP001485043">
    <property type="component" value="Unassembled WGS sequence"/>
</dbReference>
<dbReference type="SUPFAM" id="SSF52402">
    <property type="entry name" value="Adenine nucleotide alpha hydrolases-like"/>
    <property type="match status" value="2"/>
</dbReference>
<dbReference type="InterPro" id="IPR006016">
    <property type="entry name" value="UspA"/>
</dbReference>
<proteinExistence type="predicted"/>
<accession>A0AAW1T5K1</accession>
<gene>
    <name evidence="2" type="ORF">WJX84_011752</name>
</gene>
<evidence type="ECO:0000313" key="3">
    <source>
        <dbReference type="Proteomes" id="UP001485043"/>
    </source>
</evidence>
<dbReference type="PANTHER" id="PTHR31964:SF113">
    <property type="entry name" value="USPA DOMAIN-CONTAINING PROTEIN"/>
    <property type="match status" value="1"/>
</dbReference>
<reference evidence="2 3" key="1">
    <citation type="journal article" date="2024" name="Nat. Commun.">
        <title>Phylogenomics reveals the evolutionary origins of lichenization in chlorophyte algae.</title>
        <authorList>
            <person name="Puginier C."/>
            <person name="Libourel C."/>
            <person name="Otte J."/>
            <person name="Skaloud P."/>
            <person name="Haon M."/>
            <person name="Grisel S."/>
            <person name="Petersen M."/>
            <person name="Berrin J.G."/>
            <person name="Delaux P.M."/>
            <person name="Dal Grande F."/>
            <person name="Keller J."/>
        </authorList>
    </citation>
    <scope>NUCLEOTIDE SEQUENCE [LARGE SCALE GENOMIC DNA]</scope>
    <source>
        <strain evidence="2 3">SAG 2523</strain>
    </source>
</reference>
<dbReference type="Gene3D" id="3.40.50.620">
    <property type="entry name" value="HUPs"/>
    <property type="match status" value="2"/>
</dbReference>
<evidence type="ECO:0000259" key="1">
    <source>
        <dbReference type="Pfam" id="PF00582"/>
    </source>
</evidence>
<sequence>MLLASKAFHVPVTPRSAFETGTISFTHSGVHRRTLAPQQHRSHVLRATGPSATASVEQTPKVAAPPLPQSNKRVLAIAVDDTADAREALEWLLEKVARPGDSLKLLHVISDPRSPSTAVGSMGAGSHTQWSTFRSSNEESYGSRQSYMNGLQERAAQMISRRFGPALKAAGAQHEVVFAWERGTKSAAGIGEAICGKAKEIEARMLFIASHGRGVLAEYGSVAKYCSDNAGVPVLMMPPASASLEPADPEVLLVVALADLPGLEEAVKFGADNLLGNGERVSVLFVPDQAASSGDAAGPTSAHRIELAVQGVLERAGKPDVPIDVQILAPGNPGQALETVDMTMDVGPDICKKAQNIQAKSVLLLHHGKGMIRDLIFGSVTSHTSRNCKRPLMLFRGKEIAS</sequence>
<organism evidence="2 3">
    <name type="scientific">Apatococcus fuscideae</name>
    <dbReference type="NCBI Taxonomy" id="2026836"/>
    <lineage>
        <taxon>Eukaryota</taxon>
        <taxon>Viridiplantae</taxon>
        <taxon>Chlorophyta</taxon>
        <taxon>core chlorophytes</taxon>
        <taxon>Trebouxiophyceae</taxon>
        <taxon>Chlorellales</taxon>
        <taxon>Chlorellaceae</taxon>
        <taxon>Apatococcus</taxon>
    </lineage>
</organism>
<feature type="domain" description="UspA" evidence="1">
    <location>
        <begin position="254"/>
        <end position="396"/>
    </location>
</feature>
<feature type="domain" description="UspA" evidence="1">
    <location>
        <begin position="76"/>
        <end position="237"/>
    </location>
</feature>
<dbReference type="Pfam" id="PF00582">
    <property type="entry name" value="Usp"/>
    <property type="match status" value="2"/>
</dbReference>
<dbReference type="CDD" id="cd23659">
    <property type="entry name" value="USP_At3g01520-like"/>
    <property type="match status" value="1"/>
</dbReference>
<comment type="caution">
    <text evidence="2">The sequence shown here is derived from an EMBL/GenBank/DDBJ whole genome shotgun (WGS) entry which is preliminary data.</text>
</comment>